<name>A0A174Z1D4_9FIRM</name>
<dbReference type="Proteomes" id="UP000095621">
    <property type="component" value="Unassembled WGS sequence"/>
</dbReference>
<accession>A0A174Z1D4</accession>
<gene>
    <name evidence="1" type="ORF">ERS852490_02368</name>
</gene>
<dbReference type="Gene3D" id="1.10.3540.10">
    <property type="entry name" value="uncharacterized protein from magnetospirillum magneticum domain"/>
    <property type="match status" value="1"/>
</dbReference>
<reference evidence="1 2" key="1">
    <citation type="submission" date="2015-09" db="EMBL/GenBank/DDBJ databases">
        <authorList>
            <consortium name="Pathogen Informatics"/>
        </authorList>
    </citation>
    <scope>NUCLEOTIDE SEQUENCE [LARGE SCALE GENOMIC DNA]</scope>
    <source>
        <strain evidence="1 2">2789STDY5834875</strain>
    </source>
</reference>
<protein>
    <submittedName>
        <fullName evidence="1">Putative inner membrane protein (DUF1819)</fullName>
    </submittedName>
</protein>
<evidence type="ECO:0000313" key="1">
    <source>
        <dbReference type="EMBL" id="CUQ78719.1"/>
    </source>
</evidence>
<dbReference type="InterPro" id="IPR014948">
    <property type="entry name" value="BrxA"/>
</dbReference>
<dbReference type="Pfam" id="PF08849">
    <property type="entry name" value="BrxA"/>
    <property type="match status" value="1"/>
</dbReference>
<evidence type="ECO:0000313" key="2">
    <source>
        <dbReference type="Proteomes" id="UP000095621"/>
    </source>
</evidence>
<dbReference type="EMBL" id="CZBU01000005">
    <property type="protein sequence ID" value="CUQ78719.1"/>
    <property type="molecule type" value="Genomic_DNA"/>
</dbReference>
<dbReference type="AlphaFoldDB" id="A0A174Z1D4"/>
<sequence>MLKINTSSPYTASMTREQFLFYEVRTTAKLMTEGLSDEEVVQRIIDDNLFQYPTEKSLKRIAQNCIRRLKCMDDETLVKAIATQPTDVAKQICLYAMMKQYRLVWDFMITVIGEKYRLRDTSFGRIDLNTFFLRLQEQDEVVASWSDTTITKLKQILARVLVENEYLDSTKATKLNPVWLNSTLENAIKDNGDDAALAAFNYFS</sequence>
<dbReference type="InterPro" id="IPR023137">
    <property type="entry name" value="BrxA_sf"/>
</dbReference>
<organism evidence="1 2">
    <name type="scientific">Lachnospira eligens</name>
    <dbReference type="NCBI Taxonomy" id="39485"/>
    <lineage>
        <taxon>Bacteria</taxon>
        <taxon>Bacillati</taxon>
        <taxon>Bacillota</taxon>
        <taxon>Clostridia</taxon>
        <taxon>Lachnospirales</taxon>
        <taxon>Lachnospiraceae</taxon>
        <taxon>Lachnospira</taxon>
    </lineage>
</organism>
<proteinExistence type="predicted"/>